<name>A0ABQ0CUK0_9HYPO</name>
<evidence type="ECO:0000259" key="1">
    <source>
        <dbReference type="Pfam" id="PF01636"/>
    </source>
</evidence>
<dbReference type="PANTHER" id="PTHR21310">
    <property type="entry name" value="AMINOGLYCOSIDE PHOSPHOTRANSFERASE-RELATED-RELATED"/>
    <property type="match status" value="1"/>
</dbReference>
<protein>
    <recommendedName>
        <fullName evidence="1">Aminoglycoside phosphotransferase domain-containing protein</fullName>
    </recommendedName>
</protein>
<proteinExistence type="predicted"/>
<dbReference type="Pfam" id="PF01636">
    <property type="entry name" value="APH"/>
    <property type="match status" value="1"/>
</dbReference>
<dbReference type="InterPro" id="IPR002575">
    <property type="entry name" value="Aminoglycoside_PTrfase"/>
</dbReference>
<feature type="domain" description="Aminoglycoside phosphotransferase" evidence="1">
    <location>
        <begin position="111"/>
        <end position="323"/>
    </location>
</feature>
<evidence type="ECO:0000313" key="3">
    <source>
        <dbReference type="Proteomes" id="UP001562357"/>
    </source>
</evidence>
<dbReference type="InterPro" id="IPR011009">
    <property type="entry name" value="Kinase-like_dom_sf"/>
</dbReference>
<sequence>MTANEKQMACSRRIAVISQLMHSLGLQISKVSTVAYSEDYQYTYNNYLFRVHLAVPATSSSFPGLQPGTAPAPSDGITSLLIKLSNGAAEANITNRVENDVAAQYLVRKSMARAGLGSLIPAVYAWAPAKIQADAGADATTNENNFGWTMMEFKHGVDLDSGFSALDSAEKEKVLQQTATILKAIQDAELPETVTKFGGLTFNSAGQIISGEPPLWKQDPAETYVDWKFGDLRNLMQKAGESPVIQGWKHNGVGARVEKFLAAGGPETVLSNVDQHQKCLVHGDFSTNNILFDGCTKQVTAILDFDWCTVSNPFDEFLLSLYDIGCNITYGQTKTDMALLSGDFTRPPTLEQEKEENWDMAEMWNAAMEKAGAASPRKIQGASQIYDMLRLKRLLCPHHLSNASALAKMDEKTRAEVRAKTEADIVQWLEKHGF</sequence>
<dbReference type="InterPro" id="IPR051678">
    <property type="entry name" value="AGP_Transferase"/>
</dbReference>
<keyword evidence="3" id="KW-1185">Reference proteome</keyword>
<dbReference type="PANTHER" id="PTHR21310:SF15">
    <property type="entry name" value="AMINOGLYCOSIDE PHOSPHOTRANSFERASE DOMAIN-CONTAINING PROTEIN"/>
    <property type="match status" value="1"/>
</dbReference>
<dbReference type="EMBL" id="BAAFGZ010000236">
    <property type="protein sequence ID" value="GAB0136972.1"/>
    <property type="molecule type" value="Genomic_DNA"/>
</dbReference>
<accession>A0ABQ0CUK0</accession>
<reference evidence="3" key="1">
    <citation type="submission" date="2024-06" db="EMBL/GenBank/DDBJ databases">
        <title>Draft Genome Sequences of Epichloe bromicola Strains Isolated from Elymus ciliaris.</title>
        <authorList>
            <consortium name="Epichloe bromicola genome sequencing consortium"/>
            <person name="Miura A."/>
            <person name="Imano S."/>
            <person name="Ashida A."/>
            <person name="Sato I."/>
            <person name="Chiba S."/>
            <person name="Tanaka A."/>
            <person name="Camagna M."/>
            <person name="Takemoto D."/>
        </authorList>
    </citation>
    <scope>NUCLEOTIDE SEQUENCE [LARGE SCALE GENOMIC DNA]</scope>
    <source>
        <strain evidence="3">DP</strain>
    </source>
</reference>
<evidence type="ECO:0000313" key="2">
    <source>
        <dbReference type="EMBL" id="GAB0136972.1"/>
    </source>
</evidence>
<gene>
    <name evidence="2" type="primary">g5256</name>
    <name evidence="2" type="ORF">EsDP_00005256</name>
</gene>
<dbReference type="Proteomes" id="UP001562357">
    <property type="component" value="Unassembled WGS sequence"/>
</dbReference>
<comment type="caution">
    <text evidence="2">The sequence shown here is derived from an EMBL/GenBank/DDBJ whole genome shotgun (WGS) entry which is preliminary data.</text>
</comment>
<organism evidence="2 3">
    <name type="scientific">Epichloe bromicola</name>
    <dbReference type="NCBI Taxonomy" id="79588"/>
    <lineage>
        <taxon>Eukaryota</taxon>
        <taxon>Fungi</taxon>
        <taxon>Dikarya</taxon>
        <taxon>Ascomycota</taxon>
        <taxon>Pezizomycotina</taxon>
        <taxon>Sordariomycetes</taxon>
        <taxon>Hypocreomycetidae</taxon>
        <taxon>Hypocreales</taxon>
        <taxon>Clavicipitaceae</taxon>
        <taxon>Epichloe</taxon>
    </lineage>
</organism>
<dbReference type="Gene3D" id="3.90.1200.10">
    <property type="match status" value="1"/>
</dbReference>
<dbReference type="SUPFAM" id="SSF56112">
    <property type="entry name" value="Protein kinase-like (PK-like)"/>
    <property type="match status" value="1"/>
</dbReference>